<keyword evidence="1" id="KW-1133">Transmembrane helix</keyword>
<keyword evidence="1" id="KW-0812">Transmembrane</keyword>
<sequence>SSDHDLYDWIKQTYKQVRGPLAQWFSPWRYSHCDFYQFYKRYEVEPSKEDFPPNDEYNYDFVPRPLHTASRPPSGPIWATDFRHNYYGCPHHCHSWHRHRYRKARWQSRDDIQRLPQRVFCINLDDGQREVFWGLYARETREYVWILAYGIFANVPGTIFFFLWLFGWGHSSDLQNAAVPLTFSTTLTILFL</sequence>
<dbReference type="OrthoDB" id="443402at2759"/>
<evidence type="ECO:0000313" key="2">
    <source>
        <dbReference type="EMBL" id="KAF2715847.1"/>
    </source>
</evidence>
<evidence type="ECO:0000256" key="1">
    <source>
        <dbReference type="SAM" id="Phobius"/>
    </source>
</evidence>
<feature type="non-terminal residue" evidence="2">
    <location>
        <position position="1"/>
    </location>
</feature>
<keyword evidence="1" id="KW-0472">Membrane</keyword>
<name>A0A9P4PVR4_9PEZI</name>
<comment type="caution">
    <text evidence="2">The sequence shown here is derived from an EMBL/GenBank/DDBJ whole genome shotgun (WGS) entry which is preliminary data.</text>
</comment>
<gene>
    <name evidence="2" type="ORF">K431DRAFT_192443</name>
</gene>
<dbReference type="AlphaFoldDB" id="A0A9P4PVR4"/>
<dbReference type="Proteomes" id="UP000799441">
    <property type="component" value="Unassembled WGS sequence"/>
</dbReference>
<organism evidence="2 3">
    <name type="scientific">Polychaeton citri CBS 116435</name>
    <dbReference type="NCBI Taxonomy" id="1314669"/>
    <lineage>
        <taxon>Eukaryota</taxon>
        <taxon>Fungi</taxon>
        <taxon>Dikarya</taxon>
        <taxon>Ascomycota</taxon>
        <taxon>Pezizomycotina</taxon>
        <taxon>Dothideomycetes</taxon>
        <taxon>Dothideomycetidae</taxon>
        <taxon>Capnodiales</taxon>
        <taxon>Capnodiaceae</taxon>
        <taxon>Polychaeton</taxon>
    </lineage>
</organism>
<keyword evidence="3" id="KW-1185">Reference proteome</keyword>
<feature type="non-terminal residue" evidence="2">
    <location>
        <position position="192"/>
    </location>
</feature>
<dbReference type="EMBL" id="MU003967">
    <property type="protein sequence ID" value="KAF2715847.1"/>
    <property type="molecule type" value="Genomic_DNA"/>
</dbReference>
<proteinExistence type="predicted"/>
<evidence type="ECO:0000313" key="3">
    <source>
        <dbReference type="Proteomes" id="UP000799441"/>
    </source>
</evidence>
<accession>A0A9P4PVR4</accession>
<reference evidence="2" key="1">
    <citation type="journal article" date="2020" name="Stud. Mycol.">
        <title>101 Dothideomycetes genomes: a test case for predicting lifestyles and emergence of pathogens.</title>
        <authorList>
            <person name="Haridas S."/>
            <person name="Albert R."/>
            <person name="Binder M."/>
            <person name="Bloem J."/>
            <person name="Labutti K."/>
            <person name="Salamov A."/>
            <person name="Andreopoulos B."/>
            <person name="Baker S."/>
            <person name="Barry K."/>
            <person name="Bills G."/>
            <person name="Bluhm B."/>
            <person name="Cannon C."/>
            <person name="Castanera R."/>
            <person name="Culley D."/>
            <person name="Daum C."/>
            <person name="Ezra D."/>
            <person name="Gonzalez J."/>
            <person name="Henrissat B."/>
            <person name="Kuo A."/>
            <person name="Liang C."/>
            <person name="Lipzen A."/>
            <person name="Lutzoni F."/>
            <person name="Magnuson J."/>
            <person name="Mondo S."/>
            <person name="Nolan M."/>
            <person name="Ohm R."/>
            <person name="Pangilinan J."/>
            <person name="Park H.-J."/>
            <person name="Ramirez L."/>
            <person name="Alfaro M."/>
            <person name="Sun H."/>
            <person name="Tritt A."/>
            <person name="Yoshinaga Y."/>
            <person name="Zwiers L.-H."/>
            <person name="Turgeon B."/>
            <person name="Goodwin S."/>
            <person name="Spatafora J."/>
            <person name="Crous P."/>
            <person name="Grigoriev I."/>
        </authorList>
    </citation>
    <scope>NUCLEOTIDE SEQUENCE</scope>
    <source>
        <strain evidence="2">CBS 116435</strain>
    </source>
</reference>
<feature type="transmembrane region" description="Helical" evidence="1">
    <location>
        <begin position="143"/>
        <end position="166"/>
    </location>
</feature>
<protein>
    <submittedName>
        <fullName evidence="2">Uncharacterized protein</fullName>
    </submittedName>
</protein>